<dbReference type="InterPro" id="IPR043502">
    <property type="entry name" value="DNA/RNA_pol_sf"/>
</dbReference>
<dbReference type="InterPro" id="IPR000477">
    <property type="entry name" value="RT_dom"/>
</dbReference>
<proteinExistence type="predicted"/>
<dbReference type="Pfam" id="PF00078">
    <property type="entry name" value="RVT_1"/>
    <property type="match status" value="1"/>
</dbReference>
<dbReference type="PANTHER" id="PTHR34047">
    <property type="entry name" value="NUCLEAR INTRON MATURASE 1, MITOCHONDRIAL-RELATED"/>
    <property type="match status" value="1"/>
</dbReference>
<evidence type="ECO:0000313" key="3">
    <source>
        <dbReference type="EMBL" id="GGN97838.1"/>
    </source>
</evidence>
<dbReference type="SUPFAM" id="SSF56672">
    <property type="entry name" value="DNA/RNA polymerases"/>
    <property type="match status" value="1"/>
</dbReference>
<dbReference type="EMBL" id="BMNE01000011">
    <property type="protein sequence ID" value="GGN97838.1"/>
    <property type="molecule type" value="Genomic_DNA"/>
</dbReference>
<organism evidence="3 4">
    <name type="scientific">Nocardia rhizosphaerihabitans</name>
    <dbReference type="NCBI Taxonomy" id="1691570"/>
    <lineage>
        <taxon>Bacteria</taxon>
        <taxon>Bacillati</taxon>
        <taxon>Actinomycetota</taxon>
        <taxon>Actinomycetes</taxon>
        <taxon>Mycobacteriales</taxon>
        <taxon>Nocardiaceae</taxon>
        <taxon>Nocardia</taxon>
    </lineage>
</organism>
<reference evidence="4" key="1">
    <citation type="journal article" date="2019" name="Int. J. Syst. Evol. Microbiol.">
        <title>The Global Catalogue of Microorganisms (GCM) 10K type strain sequencing project: providing services to taxonomists for standard genome sequencing and annotation.</title>
        <authorList>
            <consortium name="The Broad Institute Genomics Platform"/>
            <consortium name="The Broad Institute Genome Sequencing Center for Infectious Disease"/>
            <person name="Wu L."/>
            <person name="Ma J."/>
        </authorList>
    </citation>
    <scope>NUCLEOTIDE SEQUENCE [LARGE SCALE GENOMIC DNA]</scope>
    <source>
        <strain evidence="4">CGMCC 4.7329</strain>
    </source>
</reference>
<dbReference type="Proteomes" id="UP000658127">
    <property type="component" value="Unassembled WGS sequence"/>
</dbReference>
<evidence type="ECO:0000256" key="1">
    <source>
        <dbReference type="SAM" id="MobiDB-lite"/>
    </source>
</evidence>
<dbReference type="PANTHER" id="PTHR34047:SF8">
    <property type="entry name" value="PROTEIN YKFC"/>
    <property type="match status" value="1"/>
</dbReference>
<name>A0ABQ2KZM7_9NOCA</name>
<dbReference type="CDD" id="cd01651">
    <property type="entry name" value="RT_G2_intron"/>
    <property type="match status" value="1"/>
</dbReference>
<evidence type="ECO:0000313" key="4">
    <source>
        <dbReference type="Proteomes" id="UP000658127"/>
    </source>
</evidence>
<dbReference type="PROSITE" id="PS50878">
    <property type="entry name" value="RT_POL"/>
    <property type="match status" value="1"/>
</dbReference>
<keyword evidence="4" id="KW-1185">Reference proteome</keyword>
<feature type="compositionally biased region" description="Polar residues" evidence="1">
    <location>
        <begin position="452"/>
        <end position="461"/>
    </location>
</feature>
<dbReference type="InterPro" id="IPR030931">
    <property type="entry name" value="Group_II_RT_mat"/>
</dbReference>
<sequence length="479" mass="53768">MNSGESWPDFEEAGLRVRRMQTKLHWWAVREPDRVFDDLYNLVHDPAFLIHAWERVHGNKGGRTAGIDGVVPREIPKDSTSLLSRVRSELKGGSYRPDRVREKLIPKPGNPLRKRRLGIPTAADRVVQAALKLVLEPIFEADFQPSSYGFRPRRRAQDAIAEIHHFGIHGYRWVLEADIEACFDRIDHTALMDRVRHRVADKRVLSLVKAFLKSGILSEEGIDRDTHTGTPQGGILSPLLANIALSVLDEHYQHKWDAVGGDTQRKAIGRRSALRAKGGATYRLVRYADDFVVLVNGQQHHAEQARAEVAQILAPMGLALSEPKTRVVHMDEGFDFLGWRIQRRTKAGDEPQSDLHLPVEEVLELDRRQGAVYHSQIRVSLYVARTSPQTPWTCCSGLVYVFPTRCPGRYLPLPVLLFVEEGRAVADDEASAPGLAKDQAPLSAAPTLGRSPKSSGTSFSSCMPRCYAEFPAWWGRRQA</sequence>
<dbReference type="NCBIfam" id="TIGR04416">
    <property type="entry name" value="group_II_RT_mat"/>
    <property type="match status" value="1"/>
</dbReference>
<comment type="caution">
    <text evidence="3">The sequence shown here is derived from an EMBL/GenBank/DDBJ whole genome shotgun (WGS) entry which is preliminary data.</text>
</comment>
<accession>A0ABQ2KZM7</accession>
<feature type="domain" description="Reverse transcriptase" evidence="2">
    <location>
        <begin position="86"/>
        <end position="341"/>
    </location>
</feature>
<gene>
    <name evidence="3" type="ORF">GCM10011610_64250</name>
</gene>
<feature type="region of interest" description="Disordered" evidence="1">
    <location>
        <begin position="430"/>
        <end position="462"/>
    </location>
</feature>
<protein>
    <recommendedName>
        <fullName evidence="2">Reverse transcriptase domain-containing protein</fullName>
    </recommendedName>
</protein>
<dbReference type="InterPro" id="IPR051083">
    <property type="entry name" value="GrpII_Intron_Splice-Mob/Def"/>
</dbReference>
<evidence type="ECO:0000259" key="2">
    <source>
        <dbReference type="PROSITE" id="PS50878"/>
    </source>
</evidence>